<dbReference type="OrthoDB" id="2248014at2759"/>
<dbReference type="PROSITE" id="PS00972">
    <property type="entry name" value="USP_1"/>
    <property type="match status" value="1"/>
</dbReference>
<gene>
    <name evidence="4" type="ORF">B0T11DRAFT_316438</name>
</gene>
<evidence type="ECO:0000256" key="1">
    <source>
        <dbReference type="RuleBase" id="RU366025"/>
    </source>
</evidence>
<evidence type="ECO:0000313" key="4">
    <source>
        <dbReference type="EMBL" id="KAH7368210.1"/>
    </source>
</evidence>
<feature type="compositionally biased region" description="Pro residues" evidence="2">
    <location>
        <begin position="591"/>
        <end position="602"/>
    </location>
</feature>
<accession>A0A8K0TIL8</accession>
<feature type="compositionally biased region" description="Low complexity" evidence="2">
    <location>
        <begin position="216"/>
        <end position="230"/>
    </location>
</feature>
<dbReference type="Gene3D" id="3.90.70.10">
    <property type="entry name" value="Cysteine proteinases"/>
    <property type="match status" value="1"/>
</dbReference>
<name>A0A8K0TIL8_9PEZI</name>
<dbReference type="PANTHER" id="PTHR24006:SF904">
    <property type="entry name" value="UBIQUITIN CARBOXYL-TERMINAL HYDROLASE 16"/>
    <property type="match status" value="1"/>
</dbReference>
<dbReference type="GO" id="GO:0016579">
    <property type="term" value="P:protein deubiquitination"/>
    <property type="evidence" value="ECO:0007669"/>
    <property type="project" value="InterPro"/>
</dbReference>
<dbReference type="EMBL" id="JAGPXD010000002">
    <property type="protein sequence ID" value="KAH7368210.1"/>
    <property type="molecule type" value="Genomic_DNA"/>
</dbReference>
<dbReference type="EC" id="3.4.19.12" evidence="1"/>
<evidence type="ECO:0000313" key="5">
    <source>
        <dbReference type="Proteomes" id="UP000813385"/>
    </source>
</evidence>
<dbReference type="AlphaFoldDB" id="A0A8K0TIL8"/>
<dbReference type="GO" id="GO:0006508">
    <property type="term" value="P:proteolysis"/>
    <property type="evidence" value="ECO:0007669"/>
    <property type="project" value="UniProtKB-KW"/>
</dbReference>
<organism evidence="4 5">
    <name type="scientific">Plectosphaerella cucumerina</name>
    <dbReference type="NCBI Taxonomy" id="40658"/>
    <lineage>
        <taxon>Eukaryota</taxon>
        <taxon>Fungi</taxon>
        <taxon>Dikarya</taxon>
        <taxon>Ascomycota</taxon>
        <taxon>Pezizomycotina</taxon>
        <taxon>Sordariomycetes</taxon>
        <taxon>Hypocreomycetidae</taxon>
        <taxon>Glomerellales</taxon>
        <taxon>Plectosphaerellaceae</taxon>
        <taxon>Plectosphaerella</taxon>
    </lineage>
</organism>
<dbReference type="SUPFAM" id="SSF54001">
    <property type="entry name" value="Cysteine proteinases"/>
    <property type="match status" value="1"/>
</dbReference>
<dbReference type="PROSITE" id="PS00973">
    <property type="entry name" value="USP_2"/>
    <property type="match status" value="1"/>
</dbReference>
<feature type="compositionally biased region" description="Low complexity" evidence="2">
    <location>
        <begin position="503"/>
        <end position="518"/>
    </location>
</feature>
<reference evidence="4" key="1">
    <citation type="journal article" date="2021" name="Nat. Commun.">
        <title>Genetic determinants of endophytism in the Arabidopsis root mycobiome.</title>
        <authorList>
            <person name="Mesny F."/>
            <person name="Miyauchi S."/>
            <person name="Thiergart T."/>
            <person name="Pickel B."/>
            <person name="Atanasova L."/>
            <person name="Karlsson M."/>
            <person name="Huettel B."/>
            <person name="Barry K.W."/>
            <person name="Haridas S."/>
            <person name="Chen C."/>
            <person name="Bauer D."/>
            <person name="Andreopoulos W."/>
            <person name="Pangilinan J."/>
            <person name="LaButti K."/>
            <person name="Riley R."/>
            <person name="Lipzen A."/>
            <person name="Clum A."/>
            <person name="Drula E."/>
            <person name="Henrissat B."/>
            <person name="Kohler A."/>
            <person name="Grigoriev I.V."/>
            <person name="Martin F.M."/>
            <person name="Hacquard S."/>
        </authorList>
    </citation>
    <scope>NUCLEOTIDE SEQUENCE</scope>
    <source>
        <strain evidence="4">MPI-CAGE-AT-0016</strain>
    </source>
</reference>
<protein>
    <recommendedName>
        <fullName evidence="1">Ubiquitin carboxyl-terminal hydrolase</fullName>
        <ecNumber evidence="1">3.4.19.12</ecNumber>
    </recommendedName>
</protein>
<keyword evidence="1" id="KW-0645">Protease</keyword>
<comment type="catalytic activity">
    <reaction evidence="1">
        <text>Thiol-dependent hydrolysis of ester, thioester, amide, peptide and isopeptide bonds formed by the C-terminal Gly of ubiquitin (a 76-residue protein attached to proteins as an intracellular targeting signal).</text>
        <dbReference type="EC" id="3.4.19.12"/>
    </reaction>
</comment>
<dbReference type="Pfam" id="PF00443">
    <property type="entry name" value="UCH"/>
    <property type="match status" value="1"/>
</dbReference>
<sequence>MQDKQLTTVSYAAGASLAAIALVYVFAPTFAHEQSASSSSARKKGVVGLRNYANDCFINSTLQALAGLGELRLYLIRETHRRAVDDPAVYTTLAHPDPSPESSRPPMPAWKLQSLQDGAVTRGLKDMLDALNERPIYKKATSAQDFVRVLEAAFRQRISRQQQDAQEFLQIVAERIKDEYHAGERARLRAREAGGGGLPVNGDAVQQRLERLAVTSSSESSPASTGSSSSNDLPAGSTSGTAPAPPPEEEDGFPMEGQHESQLECQTCGHRSSPRTETFVMLTLNVPHVRSTTLSSCFDEIFKTEYIDDFKCEKCRLIHAEETLKKQLARLPDPSPERDVLADKIDRLRASIDNDPENPPADVDLPDLASAPRRRIARSARITRFPKILAIHLSRSIFDTQASTKNSAKVAFPETLPLGGLADRRNYRLLGLVTHRGSHNSGHYESFRRQARGHAPYLNASPFHPSGIYSNSASPASTPRLGATPRAESPAASTPDLLAQNNSSYSPDSSSSTPSLDSPRPRSLRHRLSPTSAPRAPSAAPESSDTQSPLSHSVSISSLRDAAETASLRSVAASTRSALSRLSRGNGSSTPPDPLAPTPMPVAPAVRAPKPGRGGRKVPDRWWRISDEKIKETKTSDVLGMQREVYILFYELEQDKHRP</sequence>
<feature type="region of interest" description="Disordered" evidence="2">
    <location>
        <begin position="469"/>
        <end position="557"/>
    </location>
</feature>
<feature type="compositionally biased region" description="Low complexity" evidence="2">
    <location>
        <begin position="529"/>
        <end position="557"/>
    </location>
</feature>
<comment type="caution">
    <text evidence="4">The sequence shown here is derived from an EMBL/GenBank/DDBJ whole genome shotgun (WGS) entry which is preliminary data.</text>
</comment>
<dbReference type="CDD" id="cd02662">
    <property type="entry name" value="Peptidase_C19F"/>
    <property type="match status" value="1"/>
</dbReference>
<evidence type="ECO:0000256" key="2">
    <source>
        <dbReference type="SAM" id="MobiDB-lite"/>
    </source>
</evidence>
<dbReference type="GO" id="GO:0004843">
    <property type="term" value="F:cysteine-type deubiquitinase activity"/>
    <property type="evidence" value="ECO:0007669"/>
    <property type="project" value="UniProtKB-UniRule"/>
</dbReference>
<comment type="similarity">
    <text evidence="1">Belongs to the peptidase C19 family.</text>
</comment>
<dbReference type="GO" id="GO:0005634">
    <property type="term" value="C:nucleus"/>
    <property type="evidence" value="ECO:0007669"/>
    <property type="project" value="TreeGrafter"/>
</dbReference>
<proteinExistence type="inferred from homology"/>
<dbReference type="InterPro" id="IPR028889">
    <property type="entry name" value="USP"/>
</dbReference>
<dbReference type="InterPro" id="IPR018200">
    <property type="entry name" value="USP_CS"/>
</dbReference>
<dbReference type="PROSITE" id="PS50235">
    <property type="entry name" value="USP_3"/>
    <property type="match status" value="1"/>
</dbReference>
<keyword evidence="5" id="KW-1185">Reference proteome</keyword>
<dbReference type="Proteomes" id="UP000813385">
    <property type="component" value="Unassembled WGS sequence"/>
</dbReference>
<evidence type="ECO:0000259" key="3">
    <source>
        <dbReference type="PROSITE" id="PS50235"/>
    </source>
</evidence>
<feature type="domain" description="USP" evidence="3">
    <location>
        <begin position="47"/>
        <end position="653"/>
    </location>
</feature>
<keyword evidence="1" id="KW-0378">Hydrolase</keyword>
<keyword evidence="1" id="KW-0833">Ubl conjugation pathway</keyword>
<dbReference type="InterPro" id="IPR001394">
    <property type="entry name" value="Peptidase_C19_UCH"/>
</dbReference>
<dbReference type="InterPro" id="IPR038765">
    <property type="entry name" value="Papain-like_cys_pep_sf"/>
</dbReference>
<dbReference type="GO" id="GO:0005829">
    <property type="term" value="C:cytosol"/>
    <property type="evidence" value="ECO:0007669"/>
    <property type="project" value="TreeGrafter"/>
</dbReference>
<keyword evidence="1" id="KW-0788">Thiol protease</keyword>
<feature type="region of interest" description="Disordered" evidence="2">
    <location>
        <begin position="212"/>
        <end position="270"/>
    </location>
</feature>
<dbReference type="PANTHER" id="PTHR24006">
    <property type="entry name" value="UBIQUITIN CARBOXYL-TERMINAL HYDROLASE"/>
    <property type="match status" value="1"/>
</dbReference>
<dbReference type="InterPro" id="IPR050164">
    <property type="entry name" value="Peptidase_C19"/>
</dbReference>
<feature type="region of interest" description="Disordered" evidence="2">
    <location>
        <begin position="576"/>
        <end position="620"/>
    </location>
</feature>